<organism evidence="3 4">
    <name type="scientific">Trichoderma gamsii</name>
    <dbReference type="NCBI Taxonomy" id="398673"/>
    <lineage>
        <taxon>Eukaryota</taxon>
        <taxon>Fungi</taxon>
        <taxon>Dikarya</taxon>
        <taxon>Ascomycota</taxon>
        <taxon>Pezizomycotina</taxon>
        <taxon>Sordariomycetes</taxon>
        <taxon>Hypocreomycetidae</taxon>
        <taxon>Hypocreales</taxon>
        <taxon>Hypocreaceae</taxon>
        <taxon>Trichoderma</taxon>
    </lineage>
</organism>
<protein>
    <submittedName>
        <fullName evidence="3">Uncharacterized protein</fullName>
    </submittedName>
</protein>
<feature type="compositionally biased region" description="Basic and acidic residues" evidence="1">
    <location>
        <begin position="179"/>
        <end position="189"/>
    </location>
</feature>
<evidence type="ECO:0000256" key="1">
    <source>
        <dbReference type="SAM" id="MobiDB-lite"/>
    </source>
</evidence>
<evidence type="ECO:0000256" key="2">
    <source>
        <dbReference type="SAM" id="Phobius"/>
    </source>
</evidence>
<reference evidence="3 4" key="1">
    <citation type="submission" date="2017-02" db="EMBL/GenBank/DDBJ databases">
        <title>Genomes of Trichoderma spp. with biocontrol activity.</title>
        <authorList>
            <person name="Gardiner D."/>
            <person name="Kazan K."/>
            <person name="Vos C."/>
            <person name="Harvey P."/>
        </authorList>
    </citation>
    <scope>NUCLEOTIDE SEQUENCE [LARGE SCALE GENOMIC DNA]</scope>
    <source>
        <strain evidence="3 4">A5MH</strain>
    </source>
</reference>
<gene>
    <name evidence="3" type="ORF">TGAMA5MH_02108</name>
</gene>
<dbReference type="EMBL" id="MTYH01000016">
    <property type="protein sequence ID" value="PNP46073.1"/>
    <property type="molecule type" value="Genomic_DNA"/>
</dbReference>
<name>A0A2K0TKM7_9HYPO</name>
<feature type="region of interest" description="Disordered" evidence="1">
    <location>
        <begin position="178"/>
        <end position="198"/>
    </location>
</feature>
<evidence type="ECO:0000313" key="4">
    <source>
        <dbReference type="Proteomes" id="UP000236546"/>
    </source>
</evidence>
<keyword evidence="2" id="KW-1133">Transmembrane helix</keyword>
<keyword evidence="2" id="KW-0812">Transmembrane</keyword>
<proteinExistence type="predicted"/>
<evidence type="ECO:0000313" key="3">
    <source>
        <dbReference type="EMBL" id="PNP46073.1"/>
    </source>
</evidence>
<keyword evidence="2" id="KW-0472">Membrane</keyword>
<feature type="transmembrane region" description="Helical" evidence="2">
    <location>
        <begin position="43"/>
        <end position="65"/>
    </location>
</feature>
<dbReference type="Proteomes" id="UP000236546">
    <property type="component" value="Unassembled WGS sequence"/>
</dbReference>
<dbReference type="OrthoDB" id="4890244at2759"/>
<sequence length="198" mass="21432">MAPVLNSSSGSVIRLVPGLVAVEIAPVHHYFDKTPEGPTELGFCYAFLAVVGIAFVVLIAADVYVKHGPKPIPGERVWYKRKFDKARGGYYVCKDTFNRLFVHRKKRLDLESAAAVQRTFDSQKIIERLAARPATEKAPTMVENAEAEEKCAGPMSGIEVKVTPLDMSFLRDGAAADTAAKDGAPKSDDAGGSGAFRF</sequence>
<accession>A0A2K0TKM7</accession>
<dbReference type="AlphaFoldDB" id="A0A2K0TKM7"/>
<comment type="caution">
    <text evidence="3">The sequence shown here is derived from an EMBL/GenBank/DDBJ whole genome shotgun (WGS) entry which is preliminary data.</text>
</comment>